<dbReference type="PANTHER" id="PTHR12461:SF102">
    <property type="entry name" value="LYSINE-SPECIFIC DEMETHYLASE JMJ31"/>
    <property type="match status" value="1"/>
</dbReference>
<dbReference type="InterPro" id="IPR003347">
    <property type="entry name" value="JmjC_dom"/>
</dbReference>
<comment type="caution">
    <text evidence="2">The sequence shown here is derived from an EMBL/GenBank/DDBJ whole genome shotgun (WGS) entry which is preliminary data.</text>
</comment>
<dbReference type="EMBL" id="NCKW01016233">
    <property type="protein sequence ID" value="POM61166.1"/>
    <property type="molecule type" value="Genomic_DNA"/>
</dbReference>
<dbReference type="Proteomes" id="UP000237271">
    <property type="component" value="Unassembled WGS sequence"/>
</dbReference>
<dbReference type="SUPFAM" id="SSF51197">
    <property type="entry name" value="Clavaminate synthase-like"/>
    <property type="match status" value="1"/>
</dbReference>
<dbReference type="OrthoDB" id="415358at2759"/>
<organism evidence="2 3">
    <name type="scientific">Phytophthora palmivora</name>
    <dbReference type="NCBI Taxonomy" id="4796"/>
    <lineage>
        <taxon>Eukaryota</taxon>
        <taxon>Sar</taxon>
        <taxon>Stramenopiles</taxon>
        <taxon>Oomycota</taxon>
        <taxon>Peronosporomycetes</taxon>
        <taxon>Peronosporales</taxon>
        <taxon>Peronosporaceae</taxon>
        <taxon>Phytophthora</taxon>
    </lineage>
</organism>
<dbReference type="PROSITE" id="PS51184">
    <property type="entry name" value="JMJC"/>
    <property type="match status" value="1"/>
</dbReference>
<dbReference type="AlphaFoldDB" id="A0A2P4X6K1"/>
<protein>
    <submittedName>
        <fullName evidence="2">Clavaminate synthase-like protein</fullName>
    </submittedName>
</protein>
<dbReference type="Pfam" id="PF13621">
    <property type="entry name" value="Cupin_8"/>
    <property type="match status" value="1"/>
</dbReference>
<dbReference type="PANTHER" id="PTHR12461">
    <property type="entry name" value="HYPOXIA-INDUCIBLE FACTOR 1 ALPHA INHIBITOR-RELATED"/>
    <property type="match status" value="1"/>
</dbReference>
<keyword evidence="3" id="KW-1185">Reference proteome</keyword>
<evidence type="ECO:0000259" key="1">
    <source>
        <dbReference type="PROSITE" id="PS51184"/>
    </source>
</evidence>
<name>A0A2P4X6K1_9STRA</name>
<reference evidence="2 3" key="1">
    <citation type="journal article" date="2017" name="Genome Biol. Evol.">
        <title>Phytophthora megakarya and P. palmivora, closely related causal agents of cacao black pod rot, underwent increases in genome sizes and gene numbers by different mechanisms.</title>
        <authorList>
            <person name="Ali S.S."/>
            <person name="Shao J."/>
            <person name="Lary D.J."/>
            <person name="Kronmiller B."/>
            <person name="Shen D."/>
            <person name="Strem M.D."/>
            <person name="Amoako-Attah I."/>
            <person name="Akrofi A.Y."/>
            <person name="Begoude B.A."/>
            <person name="Ten Hoopen G.M."/>
            <person name="Coulibaly K."/>
            <person name="Kebe B.I."/>
            <person name="Melnick R.L."/>
            <person name="Guiltinan M.J."/>
            <person name="Tyler B.M."/>
            <person name="Meinhardt L.W."/>
            <person name="Bailey B.A."/>
        </authorList>
    </citation>
    <scope>NUCLEOTIDE SEQUENCE [LARGE SCALE GENOMIC DNA]</scope>
    <source>
        <strain evidence="3">sbr112.9</strain>
    </source>
</reference>
<dbReference type="InterPro" id="IPR041667">
    <property type="entry name" value="Cupin_8"/>
</dbReference>
<dbReference type="Gene3D" id="2.60.120.650">
    <property type="entry name" value="Cupin"/>
    <property type="match status" value="1"/>
</dbReference>
<sequence length="410" mass="46207">MDSSIPKDPVHLQGFTAQCVKPTNLSKFAPDSVHTLDSYAAHRNTLVEIACKERSSGCYYGSEGARQSVELKFGDFVDYYQATFRKQPHWLQTVDDLEFYLAQCPIAVLKPDATCTKASLPAIMGDFVLPTCLQDKPVTQVNLWMTVQSGRTTLHYDAYQNVLVVLYGRKKVTLYPPSDTAKMYPFPVHTKSVNHSQVNVVQPDLEKHVRFREATAQRFEIVAGDAIVIPEGWWHQVDSDDFTIAVNYWWDGVREQLVADKRMIPYYARVMLEELVKQQCESRLLATQSSPGVDSFEDECSAAAAICAANNQDSRERVLLSLDNCMLVKTQRFLAVNSPVEWRKLLMHASVDLVGVLTKSWESGDLAPDFLGVVFGSFGDEEEVIKDQLAAKQTQFRQDCAAEMFRSMFG</sequence>
<proteinExistence type="predicted"/>
<evidence type="ECO:0000313" key="2">
    <source>
        <dbReference type="EMBL" id="POM61166.1"/>
    </source>
</evidence>
<evidence type="ECO:0000313" key="3">
    <source>
        <dbReference type="Proteomes" id="UP000237271"/>
    </source>
</evidence>
<accession>A0A2P4X6K1</accession>
<dbReference type="SMART" id="SM00558">
    <property type="entry name" value="JmjC"/>
    <property type="match status" value="1"/>
</dbReference>
<feature type="domain" description="JmjC" evidence="1">
    <location>
        <begin position="118"/>
        <end position="267"/>
    </location>
</feature>
<gene>
    <name evidence="2" type="ORF">PHPALM_29857</name>
</gene>